<dbReference type="Pfam" id="PF01266">
    <property type="entry name" value="DAO"/>
    <property type="match status" value="1"/>
</dbReference>
<name>A0A6L6QGU6_9BURK</name>
<reference evidence="3 4" key="1">
    <citation type="submission" date="2019-11" db="EMBL/GenBank/DDBJ databases">
        <title>Type strains purchased from KCTC, JCM and DSMZ.</title>
        <authorList>
            <person name="Lu H."/>
        </authorList>
    </citation>
    <scope>NUCLEOTIDE SEQUENCE [LARGE SCALE GENOMIC DNA]</scope>
    <source>
        <strain evidence="3 4">JCM 31587</strain>
    </source>
</reference>
<sequence>MGTLLRKELGVIENSYYEASVQRAAAMPPLRGNTSADVCVVGGGLAGLSAALDLAERGYSVVLLEAQRLGWGASGRNGGQVLPGFGNDGEQAIARQLPREDARRAWDISVAGVELLRRRIDKYSIDCDYRPGALSLAVKANKMRALETWGRHVETAYDYPLHWITPQEIGRWIDSPRFHAGVADMHGGHIHPLKYTLGLGRAAMSAGVRVFEDSPVFLLERGATALVHTAQGQVAARFVVLAANVYLAEYGDLVPQVSARIMPVGTYIVATEPLTQAHADSLLPRRSAVSDTNFVLDYFRFSADNRLLFGAGDSYSGTTPANLVERIRRRMVAVFPQLADVGIEYAWGGFIDISMNRAPDLGRVGHNIYYLQGFSGHGLAFTGMAGLLVAEAIAGQAERFDIFAKVKHAPFPGGTLLRTPALVLGMLYYQMRDLF</sequence>
<keyword evidence="4" id="KW-1185">Reference proteome</keyword>
<accession>A0A6L6QGU6</accession>
<organism evidence="3 4">
    <name type="scientific">Massilia eburnea</name>
    <dbReference type="NCBI Taxonomy" id="1776165"/>
    <lineage>
        <taxon>Bacteria</taxon>
        <taxon>Pseudomonadati</taxon>
        <taxon>Pseudomonadota</taxon>
        <taxon>Betaproteobacteria</taxon>
        <taxon>Burkholderiales</taxon>
        <taxon>Oxalobacteraceae</taxon>
        <taxon>Telluria group</taxon>
        <taxon>Massilia</taxon>
    </lineage>
</organism>
<dbReference type="SUPFAM" id="SSF51971">
    <property type="entry name" value="Nucleotide-binding domain"/>
    <property type="match status" value="1"/>
</dbReference>
<evidence type="ECO:0000256" key="1">
    <source>
        <dbReference type="ARBA" id="ARBA00023002"/>
    </source>
</evidence>
<evidence type="ECO:0000313" key="4">
    <source>
        <dbReference type="Proteomes" id="UP000472320"/>
    </source>
</evidence>
<evidence type="ECO:0000313" key="3">
    <source>
        <dbReference type="EMBL" id="MTW10873.1"/>
    </source>
</evidence>
<dbReference type="GO" id="GO:0005737">
    <property type="term" value="C:cytoplasm"/>
    <property type="evidence" value="ECO:0007669"/>
    <property type="project" value="TreeGrafter"/>
</dbReference>
<dbReference type="RefSeq" id="WP_155453814.1">
    <property type="nucleotide sequence ID" value="NZ_WNKX01000006.1"/>
</dbReference>
<dbReference type="InterPro" id="IPR006076">
    <property type="entry name" value="FAD-dep_OxRdtase"/>
</dbReference>
<comment type="caution">
    <text evidence="3">The sequence shown here is derived from an EMBL/GenBank/DDBJ whole genome shotgun (WGS) entry which is preliminary data.</text>
</comment>
<dbReference type="PANTHER" id="PTHR13847:SF281">
    <property type="entry name" value="FAD DEPENDENT OXIDOREDUCTASE DOMAIN-CONTAINING PROTEIN"/>
    <property type="match status" value="1"/>
</dbReference>
<evidence type="ECO:0000259" key="2">
    <source>
        <dbReference type="Pfam" id="PF01266"/>
    </source>
</evidence>
<gene>
    <name evidence="3" type="ORF">GM658_09675</name>
</gene>
<dbReference type="EMBL" id="WNKX01000006">
    <property type="protein sequence ID" value="MTW10873.1"/>
    <property type="molecule type" value="Genomic_DNA"/>
</dbReference>
<feature type="domain" description="FAD dependent oxidoreductase" evidence="2">
    <location>
        <begin position="37"/>
        <end position="391"/>
    </location>
</feature>
<dbReference type="AlphaFoldDB" id="A0A6L6QGU6"/>
<dbReference type="PRINTS" id="PR00411">
    <property type="entry name" value="PNDRDTASEI"/>
</dbReference>
<dbReference type="Gene3D" id="3.50.50.60">
    <property type="entry name" value="FAD/NAD(P)-binding domain"/>
    <property type="match status" value="1"/>
</dbReference>
<dbReference type="PANTHER" id="PTHR13847">
    <property type="entry name" value="SARCOSINE DEHYDROGENASE-RELATED"/>
    <property type="match status" value="1"/>
</dbReference>
<dbReference type="GO" id="GO:0016491">
    <property type="term" value="F:oxidoreductase activity"/>
    <property type="evidence" value="ECO:0007669"/>
    <property type="project" value="UniProtKB-KW"/>
</dbReference>
<dbReference type="Proteomes" id="UP000472320">
    <property type="component" value="Unassembled WGS sequence"/>
</dbReference>
<dbReference type="OrthoDB" id="9342835at2"/>
<keyword evidence="1" id="KW-0560">Oxidoreductase</keyword>
<dbReference type="Gene3D" id="3.30.9.10">
    <property type="entry name" value="D-Amino Acid Oxidase, subunit A, domain 2"/>
    <property type="match status" value="1"/>
</dbReference>
<dbReference type="InterPro" id="IPR036188">
    <property type="entry name" value="FAD/NAD-bd_sf"/>
</dbReference>
<protein>
    <submittedName>
        <fullName evidence="3">FAD-dependent oxidoreductase</fullName>
    </submittedName>
</protein>
<proteinExistence type="predicted"/>